<evidence type="ECO:0000313" key="1">
    <source>
        <dbReference type="EMBL" id="MBS2553162.1"/>
    </source>
</evidence>
<dbReference type="Pfam" id="PF04307">
    <property type="entry name" value="YdjM"/>
    <property type="match status" value="1"/>
</dbReference>
<dbReference type="Proteomes" id="UP000730482">
    <property type="component" value="Unassembled WGS sequence"/>
</dbReference>
<accession>A0ABS5L4C4</accession>
<gene>
    <name evidence="1" type="ORF">KGQ19_40550</name>
</gene>
<proteinExistence type="predicted"/>
<comment type="caution">
    <text evidence="1">The sequence shown here is derived from an EMBL/GenBank/DDBJ whole genome shotgun (WGS) entry which is preliminary data.</text>
</comment>
<dbReference type="RefSeq" id="WP_212019434.1">
    <property type="nucleotide sequence ID" value="NZ_JAAFYZ010000235.1"/>
</dbReference>
<name>A0ABS5L4C4_9ACTN</name>
<organism evidence="1 2">
    <name type="scientific">Catenulispora pinistramenti</name>
    <dbReference type="NCBI Taxonomy" id="2705254"/>
    <lineage>
        <taxon>Bacteria</taxon>
        <taxon>Bacillati</taxon>
        <taxon>Actinomycetota</taxon>
        <taxon>Actinomycetes</taxon>
        <taxon>Catenulisporales</taxon>
        <taxon>Catenulisporaceae</taxon>
        <taxon>Catenulispora</taxon>
    </lineage>
</organism>
<evidence type="ECO:0000313" key="2">
    <source>
        <dbReference type="Proteomes" id="UP000730482"/>
    </source>
</evidence>
<keyword evidence="1" id="KW-0378">Hydrolase</keyword>
<sequence>MLVTNHVLSGAVIGAAVRRPLPAFAIGVASHFALDSLPHWGEWESESHFLRVAVADGLTGLAAMGIVTRAVLRTPAAGRTKLAASVVLGMAGAALPDLDKPAHIIFKRKLWPDAVNRFHSRIQDEAPHRFVSHELVAATGFALSAAALIKRRGARA</sequence>
<keyword evidence="2" id="KW-1185">Reference proteome</keyword>
<dbReference type="GO" id="GO:0016787">
    <property type="term" value="F:hydrolase activity"/>
    <property type="evidence" value="ECO:0007669"/>
    <property type="project" value="UniProtKB-KW"/>
</dbReference>
<reference evidence="1 2" key="1">
    <citation type="submission" date="2020-02" db="EMBL/GenBank/DDBJ databases">
        <title>Acidophilic actinobacteria isolated from forest soil.</title>
        <authorList>
            <person name="Golinska P."/>
        </authorList>
    </citation>
    <scope>NUCLEOTIDE SEQUENCE [LARGE SCALE GENOMIC DNA]</scope>
    <source>
        <strain evidence="1 2">NL8</strain>
    </source>
</reference>
<protein>
    <submittedName>
        <fullName evidence="1">Metal-dependent hydrolase</fullName>
    </submittedName>
</protein>
<dbReference type="EMBL" id="JAAFYZ010000235">
    <property type="protein sequence ID" value="MBS2553162.1"/>
    <property type="molecule type" value="Genomic_DNA"/>
</dbReference>
<dbReference type="InterPro" id="IPR007404">
    <property type="entry name" value="YdjM-like"/>
</dbReference>